<organism evidence="3 4">
    <name type="scientific">Candidatus Scatomonas pullistercoris</name>
    <dbReference type="NCBI Taxonomy" id="2840920"/>
    <lineage>
        <taxon>Bacteria</taxon>
        <taxon>Bacillati</taxon>
        <taxon>Bacillota</taxon>
        <taxon>Clostridia</taxon>
        <taxon>Lachnospirales</taxon>
        <taxon>Lachnospiraceae</taxon>
        <taxon>Lachnospiraceae incertae sedis</taxon>
        <taxon>Candidatus Scatomonas</taxon>
    </lineage>
</organism>
<sequence length="91" mass="9388">MNTNTNTNTNNHAQNTETHVKSGARKAGGAVLVLFGILLLILLSQPDARMAGAVFQSNYALANLIALGLLIGGIVLLCRGGRPSSKGTSAK</sequence>
<feature type="region of interest" description="Disordered" evidence="1">
    <location>
        <begin position="1"/>
        <end position="21"/>
    </location>
</feature>
<feature type="transmembrane region" description="Helical" evidence="2">
    <location>
        <begin position="27"/>
        <end position="45"/>
    </location>
</feature>
<evidence type="ECO:0000313" key="4">
    <source>
        <dbReference type="Proteomes" id="UP000824169"/>
    </source>
</evidence>
<evidence type="ECO:0000256" key="1">
    <source>
        <dbReference type="SAM" id="MobiDB-lite"/>
    </source>
</evidence>
<reference evidence="3" key="1">
    <citation type="submission" date="2020-10" db="EMBL/GenBank/DDBJ databases">
        <authorList>
            <person name="Gilroy R."/>
        </authorList>
    </citation>
    <scope>NUCLEOTIDE SEQUENCE</scope>
    <source>
        <strain evidence="3">CHK188-20938</strain>
    </source>
</reference>
<keyword evidence="2" id="KW-0812">Transmembrane</keyword>
<evidence type="ECO:0000313" key="3">
    <source>
        <dbReference type="EMBL" id="HIV24910.1"/>
    </source>
</evidence>
<dbReference type="AlphaFoldDB" id="A0A9D1T9Z5"/>
<gene>
    <name evidence="3" type="ORF">IAB71_03845</name>
</gene>
<comment type="caution">
    <text evidence="3">The sequence shown here is derived from an EMBL/GenBank/DDBJ whole genome shotgun (WGS) entry which is preliminary data.</text>
</comment>
<name>A0A9D1T9Z5_9FIRM</name>
<keyword evidence="2" id="KW-1133">Transmembrane helix</keyword>
<evidence type="ECO:0000256" key="2">
    <source>
        <dbReference type="SAM" id="Phobius"/>
    </source>
</evidence>
<dbReference type="Proteomes" id="UP000824169">
    <property type="component" value="Unassembled WGS sequence"/>
</dbReference>
<feature type="transmembrane region" description="Helical" evidence="2">
    <location>
        <begin position="57"/>
        <end position="78"/>
    </location>
</feature>
<keyword evidence="2" id="KW-0472">Membrane</keyword>
<reference evidence="3" key="2">
    <citation type="journal article" date="2021" name="PeerJ">
        <title>Extensive microbial diversity within the chicken gut microbiome revealed by metagenomics and culture.</title>
        <authorList>
            <person name="Gilroy R."/>
            <person name="Ravi A."/>
            <person name="Getino M."/>
            <person name="Pursley I."/>
            <person name="Horton D.L."/>
            <person name="Alikhan N.F."/>
            <person name="Baker D."/>
            <person name="Gharbi K."/>
            <person name="Hall N."/>
            <person name="Watson M."/>
            <person name="Adriaenssens E.M."/>
            <person name="Foster-Nyarko E."/>
            <person name="Jarju S."/>
            <person name="Secka A."/>
            <person name="Antonio M."/>
            <person name="Oren A."/>
            <person name="Chaudhuri R.R."/>
            <person name="La Ragione R."/>
            <person name="Hildebrand F."/>
            <person name="Pallen M.J."/>
        </authorList>
    </citation>
    <scope>NUCLEOTIDE SEQUENCE</scope>
    <source>
        <strain evidence="3">CHK188-20938</strain>
    </source>
</reference>
<dbReference type="EMBL" id="DVOO01000011">
    <property type="protein sequence ID" value="HIV24910.1"/>
    <property type="molecule type" value="Genomic_DNA"/>
</dbReference>
<protein>
    <submittedName>
        <fullName evidence="3">Uncharacterized protein</fullName>
    </submittedName>
</protein>
<feature type="compositionally biased region" description="Low complexity" evidence="1">
    <location>
        <begin position="1"/>
        <end position="11"/>
    </location>
</feature>
<accession>A0A9D1T9Z5</accession>
<proteinExistence type="predicted"/>